<dbReference type="Pfam" id="PF02534">
    <property type="entry name" value="T4SS-DNA_transf"/>
    <property type="match status" value="1"/>
</dbReference>
<evidence type="ECO:0000256" key="2">
    <source>
        <dbReference type="ARBA" id="ARBA00008806"/>
    </source>
</evidence>
<evidence type="ECO:0000313" key="8">
    <source>
        <dbReference type="Proteomes" id="UP000325134"/>
    </source>
</evidence>
<evidence type="ECO:0000256" key="6">
    <source>
        <dbReference type="ARBA" id="ARBA00023136"/>
    </source>
</evidence>
<gene>
    <name evidence="7" type="ORF">SAMN05444279_1462</name>
</gene>
<evidence type="ECO:0000313" key="7">
    <source>
        <dbReference type="EMBL" id="SHF44151.1"/>
    </source>
</evidence>
<keyword evidence="5" id="KW-1133">Transmembrane helix</keyword>
<organism evidence="7 8">
    <name type="scientific">Ruegeria intermedia</name>
    <dbReference type="NCBI Taxonomy" id="996115"/>
    <lineage>
        <taxon>Bacteria</taxon>
        <taxon>Pseudomonadati</taxon>
        <taxon>Pseudomonadota</taxon>
        <taxon>Alphaproteobacteria</taxon>
        <taxon>Rhodobacterales</taxon>
        <taxon>Roseobacteraceae</taxon>
        <taxon>Ruegeria</taxon>
    </lineage>
</organism>
<proteinExistence type="inferred from homology"/>
<comment type="similarity">
    <text evidence="2">Belongs to the VirD4/TraG family.</text>
</comment>
<evidence type="ECO:0000256" key="4">
    <source>
        <dbReference type="ARBA" id="ARBA00022692"/>
    </source>
</evidence>
<dbReference type="EMBL" id="FQVK01000046">
    <property type="protein sequence ID" value="SHF44151.1"/>
    <property type="molecule type" value="Genomic_DNA"/>
</dbReference>
<keyword evidence="8" id="KW-1185">Reference proteome</keyword>
<evidence type="ECO:0000256" key="1">
    <source>
        <dbReference type="ARBA" id="ARBA00004651"/>
    </source>
</evidence>
<dbReference type="PANTHER" id="PTHR37937:SF1">
    <property type="entry name" value="CONJUGATIVE TRANSFER: DNA TRANSPORT"/>
    <property type="match status" value="1"/>
</dbReference>
<reference evidence="7 8" key="1">
    <citation type="submission" date="2016-11" db="EMBL/GenBank/DDBJ databases">
        <authorList>
            <person name="Varghese N."/>
            <person name="Submissions S."/>
        </authorList>
    </citation>
    <scope>NUCLEOTIDE SEQUENCE [LARGE SCALE GENOMIC DNA]</scope>
    <source>
        <strain evidence="7 8">DSM 29341</strain>
    </source>
</reference>
<evidence type="ECO:0000256" key="5">
    <source>
        <dbReference type="ARBA" id="ARBA00022989"/>
    </source>
</evidence>
<dbReference type="SUPFAM" id="SSF52540">
    <property type="entry name" value="P-loop containing nucleoside triphosphate hydrolases"/>
    <property type="match status" value="1"/>
</dbReference>
<dbReference type="AlphaFoldDB" id="A0A1M5BNU6"/>
<dbReference type="GO" id="GO:0005886">
    <property type="term" value="C:plasma membrane"/>
    <property type="evidence" value="ECO:0007669"/>
    <property type="project" value="UniProtKB-SubCell"/>
</dbReference>
<keyword evidence="3" id="KW-1003">Cell membrane</keyword>
<dbReference type="InterPro" id="IPR027417">
    <property type="entry name" value="P-loop_NTPase"/>
</dbReference>
<accession>A0A1M5BNU6</accession>
<dbReference type="InterPro" id="IPR051539">
    <property type="entry name" value="T4SS-coupling_protein"/>
</dbReference>
<dbReference type="CDD" id="cd01127">
    <property type="entry name" value="TrwB_TraG_TraD_VirD4"/>
    <property type="match status" value="2"/>
</dbReference>
<protein>
    <submittedName>
        <fullName evidence="7">Type IV secretion system protein VirD4</fullName>
    </submittedName>
</protein>
<dbReference type="Gene3D" id="3.40.50.300">
    <property type="entry name" value="P-loop containing nucleotide triphosphate hydrolases"/>
    <property type="match status" value="1"/>
</dbReference>
<comment type="subcellular location">
    <subcellularLocation>
        <location evidence="1">Cell membrane</location>
        <topology evidence="1">Multi-pass membrane protein</topology>
    </subcellularLocation>
</comment>
<keyword evidence="4" id="KW-0812">Transmembrane</keyword>
<dbReference type="InterPro" id="IPR003688">
    <property type="entry name" value="TraG/VirD4"/>
</dbReference>
<keyword evidence="6" id="KW-0472">Membrane</keyword>
<name>A0A1M5BNU6_9RHOB</name>
<dbReference type="PANTHER" id="PTHR37937">
    <property type="entry name" value="CONJUGATIVE TRANSFER: DNA TRANSPORT"/>
    <property type="match status" value="1"/>
</dbReference>
<dbReference type="Proteomes" id="UP000325134">
    <property type="component" value="Unassembled WGS sequence"/>
</dbReference>
<evidence type="ECO:0000256" key="3">
    <source>
        <dbReference type="ARBA" id="ARBA00022475"/>
    </source>
</evidence>
<sequence length="444" mass="47901">MTARPKLCLRAPAPFPGLLLGTEHALTPQPVGFMRSADSTAVAPIRDTSDGGLVTIAGTGAGKGVSQVIPTLLTYPGSIIVNDPKGEVSAVTERRRRDMGQQVFHLDPFGREDTHALNPFSVIRPFSAEAPDQCAALAARLLPKSEAPDPFWENTARHLIAGTCLFIATYLSPEFRHLGTLGRIWAGGESRLSEFLAVMKRCTHYDGAVRDAAAIYEDAPDKTRTSMLTSIREPLAFLASPRGRKSLSGNEIPPALIESGTPVTIYLRVPPHLISGQAALLRVWIGTLIAILASRKVRPVLPDLLLIDEAAQLGQLEELLVAASLLRGYGVRTWSFWQSVGQMEGIWGPRHREFLDNASVLSVFGAGNAAAASAASDLTGLPFEDLLGLSPDLQALSMSGSRPKLCRRIDYRTDPSLAAMADPNPLHEGHEWPTYLQKGDIDGR</sequence>